<proteinExistence type="predicted"/>
<evidence type="ECO:0000256" key="2">
    <source>
        <dbReference type="SAM" id="MobiDB-lite"/>
    </source>
</evidence>
<dbReference type="EMBL" id="JAUYZG010000019">
    <property type="protein sequence ID" value="KAK2878600.1"/>
    <property type="molecule type" value="Genomic_DNA"/>
</dbReference>
<keyword evidence="1" id="KW-0175">Coiled coil</keyword>
<dbReference type="InterPro" id="IPR039341">
    <property type="entry name" value="CFAP99"/>
</dbReference>
<feature type="region of interest" description="Disordered" evidence="2">
    <location>
        <begin position="583"/>
        <end position="610"/>
    </location>
</feature>
<dbReference type="AlphaFoldDB" id="A0AA88PEF3"/>
<evidence type="ECO:0000313" key="4">
    <source>
        <dbReference type="Proteomes" id="UP001187343"/>
    </source>
</evidence>
<sequence>MNYKELVNEVTRLLDEFQEDKQCIDSFTQDTAKDLKSLSSADQKFIIDTLYGCIMHKKLLDVVVNIFYNHHGKKIFRADRNLFIVVCYLAMFSLDDLGLEHFSRIIKSLDISKMHKFLSFFFNVSNLTIHIQREWSHIYDAAIVDNNWITPLLRWCSEIEVLLDQLVKKMGKGNLPKKSSRKNTKPREFDLTKPKAQPLPVPEVIPQQDKPKPVPATTHRSPKEPEILDEMKQRNRQKSLQILNEANSQQFRCANPQKSEKTQNVVSQILQSRDAELQFDKLYTSGSPATQKMNSLPVRLNTTAILREGALYNRQLEEELQRLERLSQGASEPSAFLQWQKEMKEKDLQEELAELERRRLEGRISHEEAVLARERVLERNHHKAQQTKEEMAELMRRYAEKRLKEENEMRELVQQVADGHKNSKAAKAKLQEIKQRIVKEVSEQSRELLSQALEEAQAELSRKMELIRQIRAFESVPSVRQKFVDDTETAGHDLLCEMSLAELRERLALLRESEQCELEDRRQRIFQEKQLKEQLLLEQLDNIALRRSLAEQAALRSQEEKRIRSELRGAVSRDERVLALQKTLEQKQQERQKRKTEKNSMKKNEQVLPLTVKTSLNKKQVLEEQHWQELERNLEQQIYGTLQQSSNKNGAGQNHRSSNTGLDDVTKQFGRKRRFIVFWL</sequence>
<dbReference type="PANTHER" id="PTHR34649">
    <property type="entry name" value="CILIA- AND FLAGELLA-ASSOCIATED PROTEIN 99"/>
    <property type="match status" value="1"/>
</dbReference>
<dbReference type="PANTHER" id="PTHR34649:SF1">
    <property type="entry name" value="CILIA- AND FLAGELLA-ASSOCIATED PROTEIN 99"/>
    <property type="match status" value="1"/>
</dbReference>
<feature type="compositionally biased region" description="Polar residues" evidence="2">
    <location>
        <begin position="644"/>
        <end position="661"/>
    </location>
</feature>
<feature type="compositionally biased region" description="Basic and acidic residues" evidence="2">
    <location>
        <begin position="584"/>
        <end position="605"/>
    </location>
</feature>
<comment type="caution">
    <text evidence="3">The sequence shown here is derived from an EMBL/GenBank/DDBJ whole genome shotgun (WGS) entry which is preliminary data.</text>
</comment>
<evidence type="ECO:0000313" key="3">
    <source>
        <dbReference type="EMBL" id="KAK2878600.1"/>
    </source>
</evidence>
<dbReference type="Proteomes" id="UP001187343">
    <property type="component" value="Unassembled WGS sequence"/>
</dbReference>
<evidence type="ECO:0000256" key="1">
    <source>
        <dbReference type="SAM" id="Coils"/>
    </source>
</evidence>
<feature type="region of interest" description="Disordered" evidence="2">
    <location>
        <begin position="173"/>
        <end position="228"/>
    </location>
</feature>
<keyword evidence="4" id="KW-1185">Reference proteome</keyword>
<accession>A0AA88PEF3</accession>
<organism evidence="3 4">
    <name type="scientific">Cirrhinus molitorella</name>
    <name type="common">mud carp</name>
    <dbReference type="NCBI Taxonomy" id="172907"/>
    <lineage>
        <taxon>Eukaryota</taxon>
        <taxon>Metazoa</taxon>
        <taxon>Chordata</taxon>
        <taxon>Craniata</taxon>
        <taxon>Vertebrata</taxon>
        <taxon>Euteleostomi</taxon>
        <taxon>Actinopterygii</taxon>
        <taxon>Neopterygii</taxon>
        <taxon>Teleostei</taxon>
        <taxon>Ostariophysi</taxon>
        <taxon>Cypriniformes</taxon>
        <taxon>Cyprinidae</taxon>
        <taxon>Labeoninae</taxon>
        <taxon>Labeonini</taxon>
        <taxon>Cirrhinus</taxon>
    </lineage>
</organism>
<protein>
    <recommendedName>
        <fullName evidence="5">Cilia and flagella associated protein 99</fullName>
    </recommendedName>
</protein>
<feature type="coiled-coil region" evidence="1">
    <location>
        <begin position="306"/>
        <end position="466"/>
    </location>
</feature>
<reference evidence="3" key="1">
    <citation type="submission" date="2023-08" db="EMBL/GenBank/DDBJ databases">
        <title>Chromosome-level Genome Assembly of mud carp (Cirrhinus molitorella).</title>
        <authorList>
            <person name="Liu H."/>
        </authorList>
    </citation>
    <scope>NUCLEOTIDE SEQUENCE</scope>
    <source>
        <strain evidence="3">Prfri</strain>
        <tissue evidence="3">Muscle</tissue>
    </source>
</reference>
<feature type="region of interest" description="Disordered" evidence="2">
    <location>
        <begin position="644"/>
        <end position="665"/>
    </location>
</feature>
<evidence type="ECO:0008006" key="5">
    <source>
        <dbReference type="Google" id="ProtNLM"/>
    </source>
</evidence>
<gene>
    <name evidence="3" type="ORF">Q8A67_019391</name>
</gene>
<name>A0AA88PEF3_9TELE</name>